<dbReference type="NCBIfam" id="TIGR04183">
    <property type="entry name" value="Por_Secre_tail"/>
    <property type="match status" value="1"/>
</dbReference>
<dbReference type="InterPro" id="IPR026444">
    <property type="entry name" value="Secre_tail"/>
</dbReference>
<evidence type="ECO:0000259" key="1">
    <source>
        <dbReference type="Pfam" id="PF18962"/>
    </source>
</evidence>
<reference evidence="2" key="1">
    <citation type="submission" date="2022-10" db="EMBL/GenBank/DDBJ databases">
        <title>Gaoshiqiia sediminis gen. nov., sp. nov., isolated from coastal sediment.</title>
        <authorList>
            <person name="Yu W.X."/>
            <person name="Mu D.S."/>
            <person name="Du J.Z."/>
            <person name="Liang Y.Q."/>
        </authorList>
    </citation>
    <scope>NUCLEOTIDE SEQUENCE</scope>
    <source>
        <strain evidence="2">A06</strain>
    </source>
</reference>
<evidence type="ECO:0000313" key="2">
    <source>
        <dbReference type="EMBL" id="MCW0483934.1"/>
    </source>
</evidence>
<name>A0AA42C7U8_9BACT</name>
<comment type="caution">
    <text evidence="2">The sequence shown here is derived from an EMBL/GenBank/DDBJ whole genome shotgun (WGS) entry which is preliminary data.</text>
</comment>
<protein>
    <submittedName>
        <fullName evidence="2">T9SS type A sorting domain-containing protein</fullName>
    </submittedName>
</protein>
<gene>
    <name evidence="2" type="ORF">N2K84_14415</name>
</gene>
<dbReference type="Proteomes" id="UP001163821">
    <property type="component" value="Unassembled WGS sequence"/>
</dbReference>
<feature type="domain" description="Secretion system C-terminal sorting" evidence="1">
    <location>
        <begin position="747"/>
        <end position="818"/>
    </location>
</feature>
<accession>A0AA42C7U8</accession>
<evidence type="ECO:0000313" key="3">
    <source>
        <dbReference type="Proteomes" id="UP001163821"/>
    </source>
</evidence>
<dbReference type="RefSeq" id="WP_282592526.1">
    <property type="nucleotide sequence ID" value="NZ_JAPAAF010000025.1"/>
</dbReference>
<keyword evidence="3" id="KW-1185">Reference proteome</keyword>
<dbReference type="AlphaFoldDB" id="A0AA42C7U8"/>
<dbReference type="Pfam" id="PF18962">
    <property type="entry name" value="Por_Secre_tail"/>
    <property type="match status" value="1"/>
</dbReference>
<sequence length="820" mass="92191">MLIKNDIAIKFVQNLCYYLNSLLYSFVTNSRYGSVGILFFVFFNHCYTVNAQGNGSLSGLQELQIFQDNQNPKAIFFREPEQNGRKETTDWNEWYPAYCSLMGFVGKAVKEEVTVDNFEQVRNYFNELKALHPEQAVIVHICGRGRDPHFARQPFFAGHWVYYNGAIIEESVPAEEGETVIKVSNPNLFKKNVGLTDHKINEDIGLCKLAPDGKPDWSYSEQVKLIDIDYQNKTITVERGAYETNPLEFNGGEAYAAAHVSEGPEGSDSYNWRWYYNHSTLSPKDKNGKQAGDIYAEQLAGWFKKDSLFENFDGVEFDVLHHVPMISGLSAARGMDFDADGIADGGLIDGYPTYGVGAIKFLKKLRELMGNEKLIMADYDRWFHQRSVGILNGTEHENFPTGDDDDDFNDWGGGINRLLFAAENSQSPQFNYIKSKKDDDRIADIRLAFAAAVICDATIAETIPSGRTELSENVFVWDELKKGTENELGWLGHPVDTVIRLATQSTNVLDGVDINEKIVSSNCQINDEGGELILTKNYDAQEFLQFQLGNLNCPGQDLFIRATVKADPMANYPSETARIMQVAVAGGVYGSNDGNFMNNVNLVLDDSFERVIDNTSMMHENAFNAGFYFRQFNNPATLTFNFEGNEPVTISDIEIYAAPDVLVRKFEGGLVIANPSKHEVEIDLDEIWPGERFTRLKGSGDQDPFVNDGQEVSGKVKIDKLDGLFLVRETNTTGIVEPKKEESGFWVYPNPAKDFISIELQSLFKQLYLFDYSGRTVMEITPLEQEHIRISTEAMTPGIYLIKALRRDGTSTSQQLVIGK</sequence>
<organism evidence="2 3">
    <name type="scientific">Gaoshiqia sediminis</name>
    <dbReference type="NCBI Taxonomy" id="2986998"/>
    <lineage>
        <taxon>Bacteria</taxon>
        <taxon>Pseudomonadati</taxon>
        <taxon>Bacteroidota</taxon>
        <taxon>Bacteroidia</taxon>
        <taxon>Marinilabiliales</taxon>
        <taxon>Prolixibacteraceae</taxon>
        <taxon>Gaoshiqia</taxon>
    </lineage>
</organism>
<proteinExistence type="predicted"/>
<dbReference type="EMBL" id="JAPAAF010000025">
    <property type="protein sequence ID" value="MCW0483934.1"/>
    <property type="molecule type" value="Genomic_DNA"/>
</dbReference>